<evidence type="ECO:0000313" key="1">
    <source>
        <dbReference type="EnsemblPlants" id="EMT21324"/>
    </source>
</evidence>
<dbReference type="AlphaFoldDB" id="M8BHA3"/>
<proteinExistence type="predicted"/>
<organism evidence="1">
    <name type="scientific">Aegilops tauschii</name>
    <name type="common">Tausch's goatgrass</name>
    <name type="synonym">Aegilops squarrosa</name>
    <dbReference type="NCBI Taxonomy" id="37682"/>
    <lineage>
        <taxon>Eukaryota</taxon>
        <taxon>Viridiplantae</taxon>
        <taxon>Streptophyta</taxon>
        <taxon>Embryophyta</taxon>
        <taxon>Tracheophyta</taxon>
        <taxon>Spermatophyta</taxon>
        <taxon>Magnoliopsida</taxon>
        <taxon>Liliopsida</taxon>
        <taxon>Poales</taxon>
        <taxon>Poaceae</taxon>
        <taxon>BOP clade</taxon>
        <taxon>Pooideae</taxon>
        <taxon>Triticodae</taxon>
        <taxon>Triticeae</taxon>
        <taxon>Triticinae</taxon>
        <taxon>Aegilops</taxon>
    </lineage>
</organism>
<dbReference type="EnsemblPlants" id="EMT21324">
    <property type="protein sequence ID" value="EMT21324"/>
    <property type="gene ID" value="F775_30588"/>
</dbReference>
<name>M8BHA3_AEGTA</name>
<protein>
    <submittedName>
        <fullName evidence="1">Uncharacterized protein</fullName>
    </submittedName>
</protein>
<reference evidence="1" key="1">
    <citation type="submission" date="2015-06" db="UniProtKB">
        <authorList>
            <consortium name="EnsemblPlants"/>
        </authorList>
    </citation>
    <scope>IDENTIFICATION</scope>
</reference>
<accession>M8BHA3</accession>
<sequence length="235" mass="25390">MAPGELCVDELLAHIHIATNLEVEKVPLDIIMEPCGSINPPSDASLEPELGGKKKDALQRGGRSCRWGGCAGGRTSCRQAGFKEEPRRRYLRFRGPIAGGPPRWFSEETEDRACLDYSSVPVALVQPIEVVKPKRPHTTFALSSGVHCYGKSAAKASASSPQRTEAIVQSVPSEVAPSESGMPPPSTDPKVMTVSAPMSQDPDQAVMGKAERCCPGLVPLKPWAKWRRCCLGPYR</sequence>